<dbReference type="SUPFAM" id="SSF55620">
    <property type="entry name" value="Tetrahydrobiopterin biosynthesis enzymes-like"/>
    <property type="match status" value="2"/>
</dbReference>
<dbReference type="EC" id="1.7.3.3" evidence="7 10"/>
<reference evidence="11 12" key="1">
    <citation type="submission" date="2015-04" db="EMBL/GenBank/DDBJ databases">
        <title>Complete genome sequence of Schizopora paradoxa KUC8140, a cosmopolitan wood degrader in East Asia.</title>
        <authorList>
            <consortium name="DOE Joint Genome Institute"/>
            <person name="Min B."/>
            <person name="Park H."/>
            <person name="Jang Y."/>
            <person name="Kim J.-J."/>
            <person name="Kim K.H."/>
            <person name="Pangilinan J."/>
            <person name="Lipzen A."/>
            <person name="Riley R."/>
            <person name="Grigoriev I.V."/>
            <person name="Spatafora J.W."/>
            <person name="Choi I.-G."/>
        </authorList>
    </citation>
    <scope>NUCLEOTIDE SEQUENCE [LARGE SCALE GENOMIC DNA]</scope>
    <source>
        <strain evidence="11 12">KUC8140</strain>
    </source>
</reference>
<dbReference type="GO" id="GO:0019628">
    <property type="term" value="P:urate catabolic process"/>
    <property type="evidence" value="ECO:0007669"/>
    <property type="project" value="UniProtKB-UniPathway"/>
</dbReference>
<keyword evidence="12" id="KW-1185">Reference proteome</keyword>
<evidence type="ECO:0000256" key="4">
    <source>
        <dbReference type="ARBA" id="ARBA00022631"/>
    </source>
</evidence>
<dbReference type="STRING" id="27342.A0A0H2S833"/>
<feature type="binding site" evidence="9">
    <location>
        <position position="73"/>
    </location>
    <ligand>
        <name>O2</name>
        <dbReference type="ChEBI" id="CHEBI:15379"/>
    </ligand>
</feature>
<dbReference type="GO" id="GO:0006145">
    <property type="term" value="P:purine nucleobase catabolic process"/>
    <property type="evidence" value="ECO:0007669"/>
    <property type="project" value="TreeGrafter"/>
</dbReference>
<feature type="active site" description="Charge relay system" evidence="8">
    <location>
        <position position="24"/>
    </location>
</feature>
<dbReference type="UniPathway" id="UPA00394">
    <property type="reaction ID" value="UER00650"/>
</dbReference>
<dbReference type="OrthoDB" id="9992118at2759"/>
<comment type="function">
    <text evidence="7 10">Catalyzes the oxidation of uric acid to 5-hydroxyisourate, which is further processed to form (S)-allantoin.</text>
</comment>
<keyword evidence="5 7" id="KW-0560">Oxidoreductase</keyword>
<accession>A0A0H2S833</accession>
<protein>
    <recommendedName>
        <fullName evidence="7 10">Uricase</fullName>
        <ecNumber evidence="7 10">1.7.3.3</ecNumber>
    </recommendedName>
    <alternativeName>
        <fullName evidence="7">Urate oxidase</fullName>
    </alternativeName>
</protein>
<comment type="catalytic activity">
    <reaction evidence="7 10">
        <text>urate + O2 + H2O = 5-hydroxyisourate + H2O2</text>
        <dbReference type="Rhea" id="RHEA:21368"/>
        <dbReference type="ChEBI" id="CHEBI:15377"/>
        <dbReference type="ChEBI" id="CHEBI:15379"/>
        <dbReference type="ChEBI" id="CHEBI:16240"/>
        <dbReference type="ChEBI" id="CHEBI:17775"/>
        <dbReference type="ChEBI" id="CHEBI:18072"/>
        <dbReference type="EC" id="1.7.3.3"/>
    </reaction>
</comment>
<feature type="binding site" evidence="9">
    <location>
        <position position="73"/>
    </location>
    <ligand>
        <name>5-hydroxyisourate</name>
        <dbReference type="ChEBI" id="CHEBI:18072"/>
    </ligand>
</feature>
<dbReference type="PIRSF" id="PIRSF000241">
    <property type="entry name" value="Urate_oxidase"/>
    <property type="match status" value="1"/>
</dbReference>
<dbReference type="NCBIfam" id="TIGR03383">
    <property type="entry name" value="urate_oxi"/>
    <property type="match status" value="1"/>
</dbReference>
<organism evidence="11 12">
    <name type="scientific">Schizopora paradoxa</name>
    <dbReference type="NCBI Taxonomy" id="27342"/>
    <lineage>
        <taxon>Eukaryota</taxon>
        <taxon>Fungi</taxon>
        <taxon>Dikarya</taxon>
        <taxon>Basidiomycota</taxon>
        <taxon>Agaricomycotina</taxon>
        <taxon>Agaricomycetes</taxon>
        <taxon>Hymenochaetales</taxon>
        <taxon>Schizoporaceae</taxon>
        <taxon>Schizopora</taxon>
    </lineage>
</organism>
<dbReference type="InterPro" id="IPR019842">
    <property type="entry name" value="Uricase_CS"/>
</dbReference>
<evidence type="ECO:0000256" key="6">
    <source>
        <dbReference type="ARBA" id="ARBA00023140"/>
    </source>
</evidence>
<feature type="binding site" evidence="9">
    <location>
        <position position="196"/>
    </location>
    <ligand>
        <name>5-hydroxyisourate</name>
        <dbReference type="ChEBI" id="CHEBI:18072"/>
    </ligand>
</feature>
<dbReference type="GO" id="GO:0004846">
    <property type="term" value="F:urate oxidase activity"/>
    <property type="evidence" value="ECO:0007669"/>
    <property type="project" value="UniProtKB-EC"/>
</dbReference>
<evidence type="ECO:0000256" key="7">
    <source>
        <dbReference type="PIRNR" id="PIRNR000241"/>
    </source>
</evidence>
<feature type="binding site" evidence="9">
    <location>
        <position position="260"/>
    </location>
    <ligand>
        <name>5-hydroxyisourate</name>
        <dbReference type="ChEBI" id="CHEBI:18072"/>
    </ligand>
</feature>
<feature type="binding site" evidence="9">
    <location>
        <position position="74"/>
    </location>
    <ligand>
        <name>urate</name>
        <dbReference type="ChEBI" id="CHEBI:17775"/>
    </ligand>
</feature>
<evidence type="ECO:0000256" key="3">
    <source>
        <dbReference type="ARBA" id="ARBA00009760"/>
    </source>
</evidence>
<dbReference type="Proteomes" id="UP000053477">
    <property type="component" value="Unassembled WGS sequence"/>
</dbReference>
<feature type="binding site" evidence="9">
    <location>
        <position position="179"/>
    </location>
    <ligand>
        <name>urate</name>
        <dbReference type="ChEBI" id="CHEBI:17775"/>
    </ligand>
</feature>
<dbReference type="EMBL" id="KQ085966">
    <property type="protein sequence ID" value="KLO13026.1"/>
    <property type="molecule type" value="Genomic_DNA"/>
</dbReference>
<dbReference type="InParanoid" id="A0A0H2S833"/>
<feature type="binding site" evidence="9">
    <location>
        <position position="286"/>
    </location>
    <ligand>
        <name>urate</name>
        <dbReference type="ChEBI" id="CHEBI:17775"/>
    </ligand>
</feature>
<feature type="active site" description="Charge relay system" evidence="8">
    <location>
        <position position="73"/>
    </location>
</feature>
<evidence type="ECO:0000256" key="8">
    <source>
        <dbReference type="PIRSR" id="PIRSR000241-1"/>
    </source>
</evidence>
<evidence type="ECO:0000256" key="1">
    <source>
        <dbReference type="ARBA" id="ARBA00004275"/>
    </source>
</evidence>
<keyword evidence="6 7" id="KW-0576">Peroxisome</keyword>
<feature type="binding site" evidence="9">
    <location>
        <position position="73"/>
    </location>
    <ligand>
        <name>urate</name>
        <dbReference type="ChEBI" id="CHEBI:17775"/>
    </ligand>
</feature>
<evidence type="ECO:0000256" key="9">
    <source>
        <dbReference type="PIRSR" id="PIRSR000241-2"/>
    </source>
</evidence>
<feature type="binding site" evidence="9">
    <location>
        <position position="259"/>
    </location>
    <ligand>
        <name>urate</name>
        <dbReference type="ChEBI" id="CHEBI:17775"/>
    </ligand>
</feature>
<dbReference type="Gene3D" id="3.10.270.10">
    <property type="entry name" value="Urate Oxidase"/>
    <property type="match status" value="1"/>
</dbReference>
<evidence type="ECO:0000256" key="10">
    <source>
        <dbReference type="RuleBase" id="RU004455"/>
    </source>
</evidence>
<dbReference type="PANTHER" id="PTHR42874">
    <property type="entry name" value="URICASE"/>
    <property type="match status" value="1"/>
</dbReference>
<feature type="binding site" evidence="9">
    <location>
        <position position="74"/>
    </location>
    <ligand>
        <name>5-hydroxyisourate</name>
        <dbReference type="ChEBI" id="CHEBI:18072"/>
    </ligand>
</feature>
<dbReference type="FunFam" id="3.10.270.10:FF:000001">
    <property type="entry name" value="Uricase"/>
    <property type="match status" value="1"/>
</dbReference>
<sequence length="327" mass="36001">MTSTTTISSTNSGSAHLAGARYGKDKVRVLRVVRGEKDGRRWHDVVEYNVCALVEGEIATSFTQADNSVVVATDSIKNMVYYLAKTSPFILQPETFALHVGSFLLGRYAHLSKAFVDVEVLRWERIAIDGEAHGHAFWRDGEEKRVVKTEIVKKEKGLEGSVKAGLVDLLVLKSTGSAFENFVRDEFTTLIEVNDRIFSTAVDLEYTFAGPVSISLTPDGKVVEESLTKVKDALAFDTVAKRAREITLCTFAEDESASVQATLYKMGVTIVGEFKQVEEVRYALPNKHYVPVDMKYINIDNSSPANAEVFVPLAAPSGLIRGVVGRK</sequence>
<comment type="similarity">
    <text evidence="3 7 10">Belongs to the uricase family.</text>
</comment>
<comment type="pathway">
    <text evidence="2 7">Purine metabolism; urate degradation; (S)-allantoin from urate: step 1/3.</text>
</comment>
<feature type="active site" description="Charge relay system" evidence="8">
    <location>
        <position position="288"/>
    </location>
</feature>
<feature type="binding site" evidence="9">
    <location>
        <position position="196"/>
    </location>
    <ligand>
        <name>urate</name>
        <dbReference type="ChEBI" id="CHEBI:17775"/>
    </ligand>
</feature>
<evidence type="ECO:0000256" key="5">
    <source>
        <dbReference type="ARBA" id="ARBA00023002"/>
    </source>
</evidence>
<name>A0A0H2S833_9AGAM</name>
<dbReference type="AlphaFoldDB" id="A0A0H2S833"/>
<dbReference type="FunCoup" id="A0A0H2S833">
    <property type="interactions" value="48"/>
</dbReference>
<feature type="binding site" evidence="9">
    <location>
        <position position="179"/>
    </location>
    <ligand>
        <name>5-hydroxyisourate</name>
        <dbReference type="ChEBI" id="CHEBI:18072"/>
    </ligand>
</feature>
<evidence type="ECO:0000313" key="11">
    <source>
        <dbReference type="EMBL" id="KLO13026.1"/>
    </source>
</evidence>
<dbReference type="GO" id="GO:0005777">
    <property type="term" value="C:peroxisome"/>
    <property type="evidence" value="ECO:0007669"/>
    <property type="project" value="UniProtKB-SubCell"/>
</dbReference>
<keyword evidence="4 7" id="KW-0659">Purine metabolism</keyword>
<feature type="binding site" evidence="9">
    <location>
        <position position="286"/>
    </location>
    <ligand>
        <name>5-hydroxyisourate</name>
        <dbReference type="ChEBI" id="CHEBI:18072"/>
    </ligand>
</feature>
<comment type="subcellular location">
    <subcellularLocation>
        <location evidence="1 7">Peroxisome</location>
    </subcellularLocation>
</comment>
<evidence type="ECO:0000313" key="12">
    <source>
        <dbReference type="Proteomes" id="UP000053477"/>
    </source>
</evidence>
<proteinExistence type="inferred from homology"/>
<dbReference type="PRINTS" id="PR00093">
    <property type="entry name" value="URICASE"/>
</dbReference>
<dbReference type="PROSITE" id="PS00366">
    <property type="entry name" value="URICASE"/>
    <property type="match status" value="1"/>
</dbReference>
<feature type="binding site" evidence="9">
    <location>
        <position position="259"/>
    </location>
    <ligand>
        <name>5-hydroxyisourate</name>
        <dbReference type="ChEBI" id="CHEBI:18072"/>
    </ligand>
</feature>
<gene>
    <name evidence="11" type="ORF">SCHPADRAFT_384627</name>
</gene>
<feature type="binding site" evidence="9">
    <location>
        <position position="286"/>
    </location>
    <ligand>
        <name>O2</name>
        <dbReference type="ChEBI" id="CHEBI:15379"/>
    </ligand>
</feature>
<dbReference type="Pfam" id="PF01014">
    <property type="entry name" value="Uricase"/>
    <property type="match status" value="2"/>
</dbReference>
<dbReference type="InterPro" id="IPR002042">
    <property type="entry name" value="Uricase"/>
</dbReference>
<feature type="binding site" evidence="9">
    <location>
        <position position="260"/>
    </location>
    <ligand>
        <name>urate</name>
        <dbReference type="ChEBI" id="CHEBI:17775"/>
    </ligand>
</feature>
<dbReference type="PANTHER" id="PTHR42874:SF1">
    <property type="entry name" value="URICASE"/>
    <property type="match status" value="1"/>
</dbReference>
<evidence type="ECO:0000256" key="2">
    <source>
        <dbReference type="ARBA" id="ARBA00004831"/>
    </source>
</evidence>